<feature type="transmembrane region" description="Helical" evidence="1">
    <location>
        <begin position="208"/>
        <end position="231"/>
    </location>
</feature>
<proteinExistence type="predicted"/>
<sequence>MHRAVMSTDSLPLLVTWLATWHMPYHASRHLWPHRHNAAILHTPPARFLGPALVYMGCGVLRPLLGLLPVPCGVHLTWSVTLVATSACSLLLEASFLATVTATNLLVRLATWREGHTKAMARCRRFLHRPLQAALLAACAPLVAALLGLGLTLCDSNPSTPTVCDRASDIVVPFGLVLGLALLSSLLLRSHPTTDYYGLRKSLTAKTYVVVTAVTLVLMLHVAADVAAVVLDPRYRVADVVATLLPTYLYYAHVTTHVKLVRCLPRRRSSSSARSQSESLAMFRAFLDTHDGWLAFQSYSYLELRLEELLAWQLCRNFEQAKTHSLFAAQQVYAHCLAPHGALGTATAAAWRAAYDRRLHKVAPLEVAPDAFAPFAHALLHVMYTQVFPRYLLHPFGKSWKWFAVRYVVKGGKRKKKRKVSVETKKHLAAHLLTRSITEESSLQITMVEQIEDSLVSVVSS</sequence>
<protein>
    <submittedName>
        <fullName evidence="3">Aste57867_19019 protein</fullName>
    </submittedName>
</protein>
<reference evidence="3 4" key="1">
    <citation type="submission" date="2019-03" db="EMBL/GenBank/DDBJ databases">
        <authorList>
            <person name="Gaulin E."/>
            <person name="Dumas B."/>
        </authorList>
    </citation>
    <scope>NUCLEOTIDE SEQUENCE [LARGE SCALE GENOMIC DNA]</scope>
    <source>
        <strain evidence="3">CBS 568.67</strain>
    </source>
</reference>
<evidence type="ECO:0000313" key="4">
    <source>
        <dbReference type="Proteomes" id="UP000332933"/>
    </source>
</evidence>
<reference evidence="2" key="2">
    <citation type="submission" date="2019-06" db="EMBL/GenBank/DDBJ databases">
        <title>Genomics analysis of Aphanomyces spp. identifies a new class of oomycete effector associated with host adaptation.</title>
        <authorList>
            <person name="Gaulin E."/>
        </authorList>
    </citation>
    <scope>NUCLEOTIDE SEQUENCE</scope>
    <source>
        <strain evidence="2">CBS 578.67</strain>
    </source>
</reference>
<dbReference type="Proteomes" id="UP000332933">
    <property type="component" value="Unassembled WGS sequence"/>
</dbReference>
<evidence type="ECO:0000313" key="2">
    <source>
        <dbReference type="EMBL" id="KAF0689516.1"/>
    </source>
</evidence>
<keyword evidence="1" id="KW-1133">Transmembrane helix</keyword>
<feature type="transmembrane region" description="Helical" evidence="1">
    <location>
        <begin position="170"/>
        <end position="188"/>
    </location>
</feature>
<dbReference type="OrthoDB" id="10614164at2759"/>
<accession>A0A485LBS0</accession>
<feature type="transmembrane region" description="Helical" evidence="1">
    <location>
        <begin position="131"/>
        <end position="150"/>
    </location>
</feature>
<dbReference type="AlphaFoldDB" id="A0A485LBS0"/>
<dbReference type="EMBL" id="CAADRA010006460">
    <property type="protein sequence ID" value="VFT95744.1"/>
    <property type="molecule type" value="Genomic_DNA"/>
</dbReference>
<feature type="transmembrane region" description="Helical" evidence="1">
    <location>
        <begin position="52"/>
        <end position="70"/>
    </location>
</feature>
<name>A0A485LBS0_9STRA</name>
<dbReference type="InterPro" id="IPR036305">
    <property type="entry name" value="RGS_sf"/>
</dbReference>
<organism evidence="3 4">
    <name type="scientific">Aphanomyces stellatus</name>
    <dbReference type="NCBI Taxonomy" id="120398"/>
    <lineage>
        <taxon>Eukaryota</taxon>
        <taxon>Sar</taxon>
        <taxon>Stramenopiles</taxon>
        <taxon>Oomycota</taxon>
        <taxon>Saprolegniomycetes</taxon>
        <taxon>Saprolegniales</taxon>
        <taxon>Verrucalvaceae</taxon>
        <taxon>Aphanomyces</taxon>
    </lineage>
</organism>
<keyword evidence="1" id="KW-0812">Transmembrane</keyword>
<feature type="transmembrane region" description="Helical" evidence="1">
    <location>
        <begin position="90"/>
        <end position="110"/>
    </location>
</feature>
<keyword evidence="4" id="KW-1185">Reference proteome</keyword>
<gene>
    <name evidence="3" type="primary">Aste57867_19019</name>
    <name evidence="2" type="ORF">As57867_018955</name>
    <name evidence="3" type="ORF">ASTE57867_19019</name>
</gene>
<evidence type="ECO:0000256" key="1">
    <source>
        <dbReference type="SAM" id="Phobius"/>
    </source>
</evidence>
<dbReference type="SUPFAM" id="SSF48097">
    <property type="entry name" value="Regulator of G-protein signaling, RGS"/>
    <property type="match status" value="1"/>
</dbReference>
<evidence type="ECO:0000313" key="3">
    <source>
        <dbReference type="EMBL" id="VFT95744.1"/>
    </source>
</evidence>
<keyword evidence="1" id="KW-0472">Membrane</keyword>
<dbReference type="EMBL" id="VJMH01006439">
    <property type="protein sequence ID" value="KAF0689516.1"/>
    <property type="molecule type" value="Genomic_DNA"/>
</dbReference>